<keyword evidence="1" id="KW-1133">Transmembrane helix</keyword>
<dbReference type="AlphaFoldDB" id="A0A6G9ICE3"/>
<keyword evidence="3" id="KW-1185">Reference proteome</keyword>
<organism evidence="2 3">
    <name type="scientific">Zophobihabitans entericus</name>
    <dbReference type="NCBI Taxonomy" id="1635327"/>
    <lineage>
        <taxon>Bacteria</taxon>
        <taxon>Pseudomonadati</taxon>
        <taxon>Pseudomonadota</taxon>
        <taxon>Gammaproteobacteria</taxon>
        <taxon>Orbales</taxon>
        <taxon>Orbaceae</taxon>
        <taxon>Zophobihabitans</taxon>
    </lineage>
</organism>
<dbReference type="EMBL" id="CP050253">
    <property type="protein sequence ID" value="QIQ21901.1"/>
    <property type="molecule type" value="Genomic_DNA"/>
</dbReference>
<dbReference type="Proteomes" id="UP000501168">
    <property type="component" value="Chromosome"/>
</dbReference>
<protein>
    <submittedName>
        <fullName evidence="2">DUF4282 domain-containing protein</fullName>
    </submittedName>
</protein>
<sequence length="127" mass="14492">MKKPDCKFKCNFDFKELLFFNRLVMPQILTVIYWIALVGVVLSGIFFMRFSFFGGLMQIIIGAIGVRISFELICVVFSINRNLEKLVALQSGEKVEDCKDSVCCSKQEEIVTETSSEEKPSEEDKSE</sequence>
<evidence type="ECO:0000313" key="3">
    <source>
        <dbReference type="Proteomes" id="UP000501168"/>
    </source>
</evidence>
<keyword evidence="1" id="KW-0812">Transmembrane</keyword>
<feature type="transmembrane region" description="Helical" evidence="1">
    <location>
        <begin position="31"/>
        <end position="50"/>
    </location>
</feature>
<dbReference type="RefSeq" id="WP_166917143.1">
    <property type="nucleotide sequence ID" value="NZ_CP050253.1"/>
</dbReference>
<gene>
    <name evidence="2" type="ORF">IPMB12_09555</name>
</gene>
<dbReference type="InterPro" id="IPR025557">
    <property type="entry name" value="DUF4282"/>
</dbReference>
<evidence type="ECO:0000256" key="1">
    <source>
        <dbReference type="SAM" id="Phobius"/>
    </source>
</evidence>
<dbReference type="KEGG" id="orb:IPMB12_09555"/>
<dbReference type="InParanoid" id="A0A6G9ICE3"/>
<evidence type="ECO:0000313" key="2">
    <source>
        <dbReference type="EMBL" id="QIQ21901.1"/>
    </source>
</evidence>
<proteinExistence type="predicted"/>
<dbReference type="Pfam" id="PF14110">
    <property type="entry name" value="DUF4282"/>
    <property type="match status" value="1"/>
</dbReference>
<accession>A0A6G9ICE3</accession>
<name>A0A6G9ICE3_9GAMM</name>
<reference evidence="2 3" key="1">
    <citation type="submission" date="2020-03" db="EMBL/GenBank/DDBJ databases">
        <title>Complete genome sequence of Orbus sp. IPMB12 (BCRC 80908).</title>
        <authorList>
            <person name="Lo W.-S."/>
            <person name="Chang T.-H."/>
            <person name="Kuo C.-H."/>
        </authorList>
    </citation>
    <scope>NUCLEOTIDE SEQUENCE [LARGE SCALE GENOMIC DNA]</scope>
    <source>
        <strain evidence="2 3">IPMB12</strain>
    </source>
</reference>
<keyword evidence="1" id="KW-0472">Membrane</keyword>
<feature type="transmembrane region" description="Helical" evidence="1">
    <location>
        <begin position="56"/>
        <end position="79"/>
    </location>
</feature>